<dbReference type="SMART" id="SM00448">
    <property type="entry name" value="REC"/>
    <property type="match status" value="1"/>
</dbReference>
<dbReference type="Gene3D" id="2.40.50.1020">
    <property type="entry name" value="LytTr DNA-binding domain"/>
    <property type="match status" value="1"/>
</dbReference>
<dbReference type="InterPro" id="IPR011006">
    <property type="entry name" value="CheY-like_superfamily"/>
</dbReference>
<dbReference type="PROSITE" id="PS50110">
    <property type="entry name" value="RESPONSE_REGULATORY"/>
    <property type="match status" value="1"/>
</dbReference>
<dbReference type="SUPFAM" id="SSF52172">
    <property type="entry name" value="CheY-like"/>
    <property type="match status" value="1"/>
</dbReference>
<dbReference type="SMART" id="SM00850">
    <property type="entry name" value="LytTR"/>
    <property type="match status" value="1"/>
</dbReference>
<dbReference type="OrthoDB" id="9786101at2"/>
<evidence type="ECO:0000256" key="1">
    <source>
        <dbReference type="ARBA" id="ARBA00023125"/>
    </source>
</evidence>
<feature type="domain" description="HTH LytTR-type" evidence="4">
    <location>
        <begin position="131"/>
        <end position="237"/>
    </location>
</feature>
<feature type="domain" description="Response regulatory" evidence="3">
    <location>
        <begin position="3"/>
        <end position="114"/>
    </location>
</feature>
<sequence>MLRVLIVDDEHLARQAMRRLLSAHPDVEIVGEAGGVTHAVQEIERTQPQMIFLDIELGGGDGFDLLATLDKPPIVVFVTAYAEHAVEAFAVNAVDYLLKPVAPERLAESLTRVERQLTLGEMQAAGGRGVIALRTPKRTLLAQTDEIVAVRADGDFTHVFVADQPALMIWRTLAHFETLLPSPPFLRLGRSLIVNRDRLRRIETQSRESARIMLQGMEEALTLGRAAAARLREALGHEA</sequence>
<evidence type="ECO:0000313" key="5">
    <source>
        <dbReference type="EMBL" id="GEP54511.1"/>
    </source>
</evidence>
<dbReference type="AlphaFoldDB" id="A0A512N771"/>
<organism evidence="5 6">
    <name type="scientific">Reyranella soli</name>
    <dbReference type="NCBI Taxonomy" id="1230389"/>
    <lineage>
        <taxon>Bacteria</taxon>
        <taxon>Pseudomonadati</taxon>
        <taxon>Pseudomonadota</taxon>
        <taxon>Alphaproteobacteria</taxon>
        <taxon>Hyphomicrobiales</taxon>
        <taxon>Reyranellaceae</taxon>
        <taxon>Reyranella</taxon>
    </lineage>
</organism>
<dbReference type="Pfam" id="PF04397">
    <property type="entry name" value="LytTR"/>
    <property type="match status" value="1"/>
</dbReference>
<evidence type="ECO:0000256" key="2">
    <source>
        <dbReference type="PROSITE-ProRule" id="PRU00169"/>
    </source>
</evidence>
<feature type="modified residue" description="4-aspartylphosphate" evidence="2">
    <location>
        <position position="54"/>
    </location>
</feature>
<reference evidence="5 6" key="1">
    <citation type="submission" date="2019-07" db="EMBL/GenBank/DDBJ databases">
        <title>Whole genome shotgun sequence of Reyranella soli NBRC 108950.</title>
        <authorList>
            <person name="Hosoyama A."/>
            <person name="Uohara A."/>
            <person name="Ohji S."/>
            <person name="Ichikawa N."/>
        </authorList>
    </citation>
    <scope>NUCLEOTIDE SEQUENCE [LARGE SCALE GENOMIC DNA]</scope>
    <source>
        <strain evidence="5 6">NBRC 108950</strain>
    </source>
</reference>
<dbReference type="Pfam" id="PF00072">
    <property type="entry name" value="Response_reg"/>
    <property type="match status" value="1"/>
</dbReference>
<dbReference type="GO" id="GO:0032993">
    <property type="term" value="C:protein-DNA complex"/>
    <property type="evidence" value="ECO:0007669"/>
    <property type="project" value="TreeGrafter"/>
</dbReference>
<proteinExistence type="predicted"/>
<dbReference type="GO" id="GO:0005829">
    <property type="term" value="C:cytosol"/>
    <property type="evidence" value="ECO:0007669"/>
    <property type="project" value="TreeGrafter"/>
</dbReference>
<dbReference type="GO" id="GO:0000156">
    <property type="term" value="F:phosphorelay response regulator activity"/>
    <property type="evidence" value="ECO:0007669"/>
    <property type="project" value="TreeGrafter"/>
</dbReference>
<keyword evidence="2" id="KW-0597">Phosphoprotein</keyword>
<dbReference type="EMBL" id="BKAJ01000031">
    <property type="protein sequence ID" value="GEP54511.1"/>
    <property type="molecule type" value="Genomic_DNA"/>
</dbReference>
<dbReference type="Proteomes" id="UP000321058">
    <property type="component" value="Unassembled WGS sequence"/>
</dbReference>
<dbReference type="PROSITE" id="PS50930">
    <property type="entry name" value="HTH_LYTTR"/>
    <property type="match status" value="1"/>
</dbReference>
<accession>A0A512N771</accession>
<dbReference type="GO" id="GO:0006355">
    <property type="term" value="P:regulation of DNA-templated transcription"/>
    <property type="evidence" value="ECO:0007669"/>
    <property type="project" value="TreeGrafter"/>
</dbReference>
<keyword evidence="1 5" id="KW-0238">DNA-binding</keyword>
<dbReference type="RefSeq" id="WP_147148130.1">
    <property type="nucleotide sequence ID" value="NZ_BKAJ01000031.1"/>
</dbReference>
<dbReference type="GO" id="GO:0000976">
    <property type="term" value="F:transcription cis-regulatory region binding"/>
    <property type="evidence" value="ECO:0007669"/>
    <property type="project" value="TreeGrafter"/>
</dbReference>
<gene>
    <name evidence="5" type="ORF">RSO01_16770</name>
</gene>
<evidence type="ECO:0000259" key="3">
    <source>
        <dbReference type="PROSITE" id="PS50110"/>
    </source>
</evidence>
<protein>
    <submittedName>
        <fullName evidence="5">DNA-binding response regulator</fullName>
    </submittedName>
</protein>
<evidence type="ECO:0000259" key="4">
    <source>
        <dbReference type="PROSITE" id="PS50930"/>
    </source>
</evidence>
<dbReference type="InterPro" id="IPR039420">
    <property type="entry name" value="WalR-like"/>
</dbReference>
<dbReference type="InterPro" id="IPR007492">
    <property type="entry name" value="LytTR_DNA-bd_dom"/>
</dbReference>
<name>A0A512N771_9HYPH</name>
<dbReference type="InterPro" id="IPR001789">
    <property type="entry name" value="Sig_transdc_resp-reg_receiver"/>
</dbReference>
<dbReference type="Gene3D" id="3.40.50.2300">
    <property type="match status" value="1"/>
</dbReference>
<dbReference type="PANTHER" id="PTHR48111:SF69">
    <property type="entry name" value="RESPONSE REGULATOR RECEIVER"/>
    <property type="match status" value="1"/>
</dbReference>
<evidence type="ECO:0000313" key="6">
    <source>
        <dbReference type="Proteomes" id="UP000321058"/>
    </source>
</evidence>
<dbReference type="PANTHER" id="PTHR48111">
    <property type="entry name" value="REGULATOR OF RPOS"/>
    <property type="match status" value="1"/>
</dbReference>
<comment type="caution">
    <text evidence="5">The sequence shown here is derived from an EMBL/GenBank/DDBJ whole genome shotgun (WGS) entry which is preliminary data.</text>
</comment>
<keyword evidence="6" id="KW-1185">Reference proteome</keyword>